<proteinExistence type="predicted"/>
<evidence type="ECO:0000256" key="1">
    <source>
        <dbReference type="SAM" id="SignalP"/>
    </source>
</evidence>
<dbReference type="RefSeq" id="WP_265047817.1">
    <property type="nucleotide sequence ID" value="NZ_CP100390.1"/>
</dbReference>
<reference evidence="2" key="1">
    <citation type="submission" date="2022-06" db="EMBL/GenBank/DDBJ databases">
        <title>Alkalimarinus sp. nov., isolated from gut of a Alitta virens.</title>
        <authorList>
            <person name="Yang A.I."/>
            <person name="Shin N.-R."/>
        </authorList>
    </citation>
    <scope>NUCLEOTIDE SEQUENCE</scope>
    <source>
        <strain evidence="2">A2M4</strain>
    </source>
</reference>
<protein>
    <submittedName>
        <fullName evidence="2">Transporter substrate-binding domain-containing protein</fullName>
    </submittedName>
</protein>
<evidence type="ECO:0000313" key="3">
    <source>
        <dbReference type="Proteomes" id="UP001163739"/>
    </source>
</evidence>
<keyword evidence="1" id="KW-0732">Signal</keyword>
<feature type="chain" id="PRO_5045307347" evidence="1">
    <location>
        <begin position="23"/>
        <end position="285"/>
    </location>
</feature>
<organism evidence="2 3">
    <name type="scientific">Alkalimarinus alittae</name>
    <dbReference type="NCBI Taxonomy" id="2961619"/>
    <lineage>
        <taxon>Bacteria</taxon>
        <taxon>Pseudomonadati</taxon>
        <taxon>Pseudomonadota</taxon>
        <taxon>Gammaproteobacteria</taxon>
        <taxon>Alteromonadales</taxon>
        <taxon>Alteromonadaceae</taxon>
        <taxon>Alkalimarinus</taxon>
    </lineage>
</organism>
<accession>A0ABY6N2V4</accession>
<dbReference type="EMBL" id="CP100390">
    <property type="protein sequence ID" value="UZE96332.1"/>
    <property type="molecule type" value="Genomic_DNA"/>
</dbReference>
<evidence type="ECO:0000313" key="2">
    <source>
        <dbReference type="EMBL" id="UZE96332.1"/>
    </source>
</evidence>
<feature type="signal peptide" evidence="1">
    <location>
        <begin position="1"/>
        <end position="22"/>
    </location>
</feature>
<gene>
    <name evidence="2" type="ORF">NKI27_00890</name>
</gene>
<dbReference type="SUPFAM" id="SSF53850">
    <property type="entry name" value="Periplasmic binding protein-like II"/>
    <property type="match status" value="1"/>
</dbReference>
<dbReference type="Gene3D" id="3.40.190.10">
    <property type="entry name" value="Periplasmic binding protein-like II"/>
    <property type="match status" value="2"/>
</dbReference>
<dbReference type="Proteomes" id="UP001163739">
    <property type="component" value="Chromosome"/>
</dbReference>
<name>A0ABY6N2V4_9ALTE</name>
<keyword evidence="3" id="KW-1185">Reference proteome</keyword>
<sequence length="285" mass="32448">MPFALLVHILLLSIFTSSLAYANDVTIVKHYQQHARYAFGLKVLDLSLSKLDADYKIIGPGLQRVNEARGEALVISGFYDIEFLSATTQREAQMIPIKIPIYQGLLGLRLLLVTPESNTQISKVSNLNALQAFIGGHGRHWADLPVYEANNLKVVTAVKYEKLFEMLKNKRFDYFHRGVNEIWGELEKYGDDVVVADNIMLYYPQPVYFFVSKHRPELAQQLEKGLQIAKRDGSYKALFLAYYQDTLTRSNLASRNLITLINPTVPSDAPTIDTHWWMPQDKTVP</sequence>